<evidence type="ECO:0000256" key="1">
    <source>
        <dbReference type="ARBA" id="ARBA00007447"/>
    </source>
</evidence>
<dbReference type="Pfam" id="PF00026">
    <property type="entry name" value="Asp"/>
    <property type="match status" value="1"/>
</dbReference>
<keyword evidence="5" id="KW-1185">Reference proteome</keyword>
<dbReference type="PANTHER" id="PTHR47966">
    <property type="entry name" value="BETA-SITE APP-CLEAVING ENZYME, ISOFORM A-RELATED"/>
    <property type="match status" value="1"/>
</dbReference>
<feature type="signal peptide" evidence="2">
    <location>
        <begin position="1"/>
        <end position="23"/>
    </location>
</feature>
<gene>
    <name evidence="4" type="ORF">C8A05DRAFT_48462</name>
</gene>
<evidence type="ECO:0000256" key="2">
    <source>
        <dbReference type="SAM" id="SignalP"/>
    </source>
</evidence>
<feature type="domain" description="Peptidase A1" evidence="3">
    <location>
        <begin position="72"/>
        <end position="382"/>
    </location>
</feature>
<feature type="chain" id="PRO_5043037553" evidence="2">
    <location>
        <begin position="24"/>
        <end position="387"/>
    </location>
</feature>
<dbReference type="InterPro" id="IPR033121">
    <property type="entry name" value="PEPTIDASE_A1"/>
</dbReference>
<reference evidence="4" key="1">
    <citation type="journal article" date="2023" name="Mol. Phylogenet. Evol.">
        <title>Genome-scale phylogeny and comparative genomics of the fungal order Sordariales.</title>
        <authorList>
            <person name="Hensen N."/>
            <person name="Bonometti L."/>
            <person name="Westerberg I."/>
            <person name="Brannstrom I.O."/>
            <person name="Guillou S."/>
            <person name="Cros-Aarteil S."/>
            <person name="Calhoun S."/>
            <person name="Haridas S."/>
            <person name="Kuo A."/>
            <person name="Mondo S."/>
            <person name="Pangilinan J."/>
            <person name="Riley R."/>
            <person name="LaButti K."/>
            <person name="Andreopoulos B."/>
            <person name="Lipzen A."/>
            <person name="Chen C."/>
            <person name="Yan M."/>
            <person name="Daum C."/>
            <person name="Ng V."/>
            <person name="Clum A."/>
            <person name="Steindorff A."/>
            <person name="Ohm R.A."/>
            <person name="Martin F."/>
            <person name="Silar P."/>
            <person name="Natvig D.O."/>
            <person name="Lalanne C."/>
            <person name="Gautier V."/>
            <person name="Ament-Velasquez S.L."/>
            <person name="Kruys A."/>
            <person name="Hutchinson M.I."/>
            <person name="Powell A.J."/>
            <person name="Barry K."/>
            <person name="Miller A.N."/>
            <person name="Grigoriev I.V."/>
            <person name="Debuchy R."/>
            <person name="Gladieux P."/>
            <person name="Hiltunen Thoren M."/>
            <person name="Johannesson H."/>
        </authorList>
    </citation>
    <scope>NUCLEOTIDE SEQUENCE</scope>
    <source>
        <strain evidence="4">CBS 103.79</strain>
    </source>
</reference>
<reference evidence="4" key="2">
    <citation type="submission" date="2023-05" db="EMBL/GenBank/DDBJ databases">
        <authorList>
            <consortium name="Lawrence Berkeley National Laboratory"/>
            <person name="Steindorff A."/>
            <person name="Hensen N."/>
            <person name="Bonometti L."/>
            <person name="Westerberg I."/>
            <person name="Brannstrom I.O."/>
            <person name="Guillou S."/>
            <person name="Cros-Aarteil S."/>
            <person name="Calhoun S."/>
            <person name="Haridas S."/>
            <person name="Kuo A."/>
            <person name="Mondo S."/>
            <person name="Pangilinan J."/>
            <person name="Riley R."/>
            <person name="Labutti K."/>
            <person name="Andreopoulos B."/>
            <person name="Lipzen A."/>
            <person name="Chen C."/>
            <person name="Yanf M."/>
            <person name="Daum C."/>
            <person name="Ng V."/>
            <person name="Clum A."/>
            <person name="Ohm R."/>
            <person name="Martin F."/>
            <person name="Silar P."/>
            <person name="Natvig D."/>
            <person name="Lalanne C."/>
            <person name="Gautier V."/>
            <person name="Ament-Velasquez S.L."/>
            <person name="Kruys A."/>
            <person name="Hutchinson M.I."/>
            <person name="Powell A.J."/>
            <person name="Barry K."/>
            <person name="Miller A.N."/>
            <person name="Grigoriev I.V."/>
            <person name="Debuchy R."/>
            <person name="Gladieux P."/>
            <person name="Thoren M.H."/>
            <person name="Johannesson H."/>
        </authorList>
    </citation>
    <scope>NUCLEOTIDE SEQUENCE</scope>
    <source>
        <strain evidence="4">CBS 103.79</strain>
    </source>
</reference>
<dbReference type="Gene3D" id="2.40.70.10">
    <property type="entry name" value="Acid Proteases"/>
    <property type="match status" value="2"/>
</dbReference>
<dbReference type="SUPFAM" id="SSF50630">
    <property type="entry name" value="Acid proteases"/>
    <property type="match status" value="1"/>
</dbReference>
<evidence type="ECO:0000259" key="3">
    <source>
        <dbReference type="PROSITE" id="PS51767"/>
    </source>
</evidence>
<dbReference type="Proteomes" id="UP001303889">
    <property type="component" value="Unassembled WGS sequence"/>
</dbReference>
<comment type="similarity">
    <text evidence="1">Belongs to the peptidase A1 family.</text>
</comment>
<dbReference type="PRINTS" id="PR00792">
    <property type="entry name" value="PEPSIN"/>
</dbReference>
<dbReference type="InterPro" id="IPR021109">
    <property type="entry name" value="Peptidase_aspartic_dom_sf"/>
</dbReference>
<dbReference type="GO" id="GO:0004190">
    <property type="term" value="F:aspartic-type endopeptidase activity"/>
    <property type="evidence" value="ECO:0007669"/>
    <property type="project" value="InterPro"/>
</dbReference>
<evidence type="ECO:0000313" key="5">
    <source>
        <dbReference type="Proteomes" id="UP001303889"/>
    </source>
</evidence>
<dbReference type="PANTHER" id="PTHR47966:SF1">
    <property type="entry name" value="ASPARTYL PROTEINASE"/>
    <property type="match status" value="1"/>
</dbReference>
<dbReference type="PROSITE" id="PS51767">
    <property type="entry name" value="PEPTIDASE_A1"/>
    <property type="match status" value="1"/>
</dbReference>
<name>A0AAN6MAB5_9PEZI</name>
<dbReference type="AlphaFoldDB" id="A0AAN6MAB5"/>
<dbReference type="InterPro" id="IPR001461">
    <property type="entry name" value="Aspartic_peptidase_A1"/>
</dbReference>
<proteinExistence type="inferred from homology"/>
<protein>
    <submittedName>
        <fullName evidence="4">Aspergillopepsin I</fullName>
    </submittedName>
</protein>
<keyword evidence="2" id="KW-0732">Signal</keyword>
<comment type="caution">
    <text evidence="4">The sequence shown here is derived from an EMBL/GenBank/DDBJ whole genome shotgun (WGS) entry which is preliminary data.</text>
</comment>
<dbReference type="GO" id="GO:0006508">
    <property type="term" value="P:proteolysis"/>
    <property type="evidence" value="ECO:0007669"/>
    <property type="project" value="InterPro"/>
</dbReference>
<organism evidence="4 5">
    <name type="scientific">Staphylotrichum tortipilum</name>
    <dbReference type="NCBI Taxonomy" id="2831512"/>
    <lineage>
        <taxon>Eukaryota</taxon>
        <taxon>Fungi</taxon>
        <taxon>Dikarya</taxon>
        <taxon>Ascomycota</taxon>
        <taxon>Pezizomycotina</taxon>
        <taxon>Sordariomycetes</taxon>
        <taxon>Sordariomycetidae</taxon>
        <taxon>Sordariales</taxon>
        <taxon>Chaetomiaceae</taxon>
        <taxon>Staphylotrichum</taxon>
    </lineage>
</organism>
<sequence length="387" mass="42072">MGRTSTISLSALAFAASSVFSSALPQNNVVKALPVGDVGAKGQFTLPAVKINATGFTVRPRHKSTTDVGSDWYIQAWIGTPGKPFYFLGDSGAPNLSIESTLEPLSQQGNIPKYDPTQSSTAQRVPGLTYSECFGSGYCDNGVVYRDVFVVGQIGLANMHIMVQTNNNSPSNGIRSGNLGLNFDKKGMTTSPNRLPTYFETIIPFLDAPLWTVDWHVSTQKGQFQFGYIDPSKYVGEIAYGPVVDTGGEWIIEVQGVQAGYDDANLNKVKFRLMLDTGSGGGKIPRGIADLYWRGVPNSRWDDGWNNYLYPCGQTLPDFVMQLADGKKVGIPDAGLRWKGENGWCATILGIGGTSTDFMWGQAMIEKYFVVFDWGNSRVGMAKKSSQ</sequence>
<dbReference type="EMBL" id="MU856613">
    <property type="protein sequence ID" value="KAK3896474.1"/>
    <property type="molecule type" value="Genomic_DNA"/>
</dbReference>
<evidence type="ECO:0000313" key="4">
    <source>
        <dbReference type="EMBL" id="KAK3896474.1"/>
    </source>
</evidence>
<accession>A0AAN6MAB5</accession>